<protein>
    <submittedName>
        <fullName evidence="3">Uncharacterized conserved protein YndB, AHSA1/START domain</fullName>
    </submittedName>
</protein>
<dbReference type="Proteomes" id="UP000183053">
    <property type="component" value="Unassembled WGS sequence"/>
</dbReference>
<organism evidence="3 4">
    <name type="scientific">Tsukamurella pulmonis</name>
    <dbReference type="NCBI Taxonomy" id="47312"/>
    <lineage>
        <taxon>Bacteria</taxon>
        <taxon>Bacillati</taxon>
        <taxon>Actinomycetota</taxon>
        <taxon>Actinomycetes</taxon>
        <taxon>Mycobacteriales</taxon>
        <taxon>Tsukamurellaceae</taxon>
        <taxon>Tsukamurella</taxon>
    </lineage>
</organism>
<dbReference type="AlphaFoldDB" id="A0A1H1B5A6"/>
<sequence length="149" mass="16564">MFEIESDPSIVELDRYVPEAPATVWRALTEPASVEQWLVRSVGLRPEIGTTFILEIPSDPPGEVSCEVIDAVPAVRFAHSYTDLRAPRPARWVVDWKLVPEGRGTRIVFTMSGFDVDDRQQKFARNAAERGYRNTLIPKLAAAAAAIAD</sequence>
<dbReference type="CDD" id="cd07814">
    <property type="entry name" value="SRPBCC_CalC_Aha1-like"/>
    <property type="match status" value="1"/>
</dbReference>
<dbReference type="STRING" id="47312.SAMN04489765_0525"/>
<feature type="domain" description="Activator of Hsp90 ATPase homologue 1/2-like C-terminal" evidence="2">
    <location>
        <begin position="21"/>
        <end position="131"/>
    </location>
</feature>
<keyword evidence="4" id="KW-1185">Reference proteome</keyword>
<evidence type="ECO:0000256" key="1">
    <source>
        <dbReference type="ARBA" id="ARBA00006817"/>
    </source>
</evidence>
<name>A0A1H1B5A6_9ACTN</name>
<reference evidence="4" key="1">
    <citation type="submission" date="2016-10" db="EMBL/GenBank/DDBJ databases">
        <authorList>
            <person name="Varghese N."/>
            <person name="Submissions S."/>
        </authorList>
    </citation>
    <scope>NUCLEOTIDE SEQUENCE [LARGE SCALE GENOMIC DNA]</scope>
    <source>
        <strain evidence="4">DSM 44142</strain>
    </source>
</reference>
<dbReference type="SUPFAM" id="SSF55961">
    <property type="entry name" value="Bet v1-like"/>
    <property type="match status" value="1"/>
</dbReference>
<accession>A0A1H1B5A6</accession>
<dbReference type="Pfam" id="PF08327">
    <property type="entry name" value="AHSA1"/>
    <property type="match status" value="1"/>
</dbReference>
<gene>
    <name evidence="3" type="ORF">SAMN04489765_0525</name>
</gene>
<proteinExistence type="inferred from homology"/>
<evidence type="ECO:0000259" key="2">
    <source>
        <dbReference type="Pfam" id="PF08327"/>
    </source>
</evidence>
<comment type="similarity">
    <text evidence="1">Belongs to the AHA1 family.</text>
</comment>
<evidence type="ECO:0000313" key="3">
    <source>
        <dbReference type="EMBL" id="SDQ46596.1"/>
    </source>
</evidence>
<evidence type="ECO:0000313" key="4">
    <source>
        <dbReference type="Proteomes" id="UP000183053"/>
    </source>
</evidence>
<dbReference type="InterPro" id="IPR023393">
    <property type="entry name" value="START-like_dom_sf"/>
</dbReference>
<dbReference type="Gene3D" id="3.30.530.20">
    <property type="match status" value="1"/>
</dbReference>
<dbReference type="RefSeq" id="WP_068564863.1">
    <property type="nucleotide sequence ID" value="NZ_FNLF01000002.1"/>
</dbReference>
<dbReference type="InterPro" id="IPR013538">
    <property type="entry name" value="ASHA1/2-like_C"/>
</dbReference>
<dbReference type="EMBL" id="FNLF01000002">
    <property type="protein sequence ID" value="SDQ46596.1"/>
    <property type="molecule type" value="Genomic_DNA"/>
</dbReference>
<dbReference type="OrthoDB" id="9803476at2"/>